<evidence type="ECO:0000313" key="4">
    <source>
        <dbReference type="EMBL" id="PIW15479.1"/>
    </source>
</evidence>
<proteinExistence type="inferred from homology"/>
<dbReference type="Pfam" id="PF17783">
    <property type="entry name" value="WHD_CvfB"/>
    <property type="match status" value="1"/>
</dbReference>
<dbReference type="AlphaFoldDB" id="A0A2M7G190"/>
<gene>
    <name evidence="4" type="ORF">COW36_16885</name>
</gene>
<dbReference type="InterPro" id="IPR014464">
    <property type="entry name" value="CvfB_fam"/>
</dbReference>
<dbReference type="InterPro" id="IPR012340">
    <property type="entry name" value="NA-bd_OB-fold"/>
</dbReference>
<dbReference type="Gene3D" id="2.40.50.140">
    <property type="entry name" value="Nucleic acid-binding proteins"/>
    <property type="match status" value="2"/>
</dbReference>
<feature type="domain" description="Conserved virulence factor B first S1" evidence="2">
    <location>
        <begin position="4"/>
        <end position="63"/>
    </location>
</feature>
<organism evidence="4 5">
    <name type="scientific">bacterium (Candidatus Blackallbacteria) CG17_big_fil_post_rev_8_21_14_2_50_48_46</name>
    <dbReference type="NCBI Taxonomy" id="2014261"/>
    <lineage>
        <taxon>Bacteria</taxon>
        <taxon>Candidatus Blackallbacteria</taxon>
    </lineage>
</organism>
<dbReference type="PIRSF" id="PIRSF012524">
    <property type="entry name" value="YitL_S1"/>
    <property type="match status" value="1"/>
</dbReference>
<dbReference type="InterPro" id="IPR039566">
    <property type="entry name" value="CvfB_S1_st"/>
</dbReference>
<dbReference type="InterPro" id="IPR036388">
    <property type="entry name" value="WH-like_DNA-bd_sf"/>
</dbReference>
<dbReference type="EMBL" id="PFFQ01000052">
    <property type="protein sequence ID" value="PIW15479.1"/>
    <property type="molecule type" value="Genomic_DNA"/>
</dbReference>
<feature type="domain" description="Conserved virulence factor B-like winged helix" evidence="3">
    <location>
        <begin position="221"/>
        <end position="276"/>
    </location>
</feature>
<sequence>MVAIGRFNQLEIIKERSVGYFFDGGEDGDILMPKRHQPEHCEVGDFLNVFIFHDAEGRLTATTRIPSAQVGEVAWLKVVEVHRIGAFLDWNMTKDLLVPIREQVELMVPHQSYLVYIHLDEDQRIIGSSRLEKFIQDENQGQFSYGQEVDLLIAEETDLGFKAVVDNSHWGLIYSNEIFQPLHIGQKAKGYIKKLRDDGKIDVALEKPGYSPDRIEELARRIYQRIQLFDGFLPLTDKSPPEVIQDEFQVSKKNFKQAVGKLYKERRILIEEKGLRAVK</sequence>
<evidence type="ECO:0000259" key="3">
    <source>
        <dbReference type="Pfam" id="PF17783"/>
    </source>
</evidence>
<protein>
    <submittedName>
        <fullName evidence="4">GntR family transcriptional regulator</fullName>
    </submittedName>
</protein>
<dbReference type="Proteomes" id="UP000231019">
    <property type="component" value="Unassembled WGS sequence"/>
</dbReference>
<comment type="similarity">
    <text evidence="1">Belongs to the CvfB family.</text>
</comment>
<dbReference type="Pfam" id="PF13509">
    <property type="entry name" value="S1_2"/>
    <property type="match status" value="1"/>
</dbReference>
<name>A0A2M7G190_9BACT</name>
<dbReference type="InterPro" id="IPR040764">
    <property type="entry name" value="CvfB_WH"/>
</dbReference>
<dbReference type="Gene3D" id="1.10.10.10">
    <property type="entry name" value="Winged helix-like DNA-binding domain superfamily/Winged helix DNA-binding domain"/>
    <property type="match status" value="1"/>
</dbReference>
<dbReference type="PANTHER" id="PTHR37296:SF1">
    <property type="entry name" value="CONSERVED VIRULENCE FACTOR B"/>
    <property type="match status" value="1"/>
</dbReference>
<comment type="caution">
    <text evidence="4">The sequence shown here is derived from an EMBL/GenBank/DDBJ whole genome shotgun (WGS) entry which is preliminary data.</text>
</comment>
<evidence type="ECO:0000313" key="5">
    <source>
        <dbReference type="Proteomes" id="UP000231019"/>
    </source>
</evidence>
<evidence type="ECO:0000259" key="2">
    <source>
        <dbReference type="Pfam" id="PF13509"/>
    </source>
</evidence>
<accession>A0A2M7G190</accession>
<dbReference type="PANTHER" id="PTHR37296">
    <property type="entry name" value="CONSERVED VIRULENCE FACTOR B"/>
    <property type="match status" value="1"/>
</dbReference>
<reference evidence="4 5" key="1">
    <citation type="submission" date="2017-09" db="EMBL/GenBank/DDBJ databases">
        <title>Depth-based differentiation of microbial function through sediment-hosted aquifers and enrichment of novel symbionts in the deep terrestrial subsurface.</title>
        <authorList>
            <person name="Probst A.J."/>
            <person name="Ladd B."/>
            <person name="Jarett J.K."/>
            <person name="Geller-Mcgrath D.E."/>
            <person name="Sieber C.M."/>
            <person name="Emerson J.B."/>
            <person name="Anantharaman K."/>
            <person name="Thomas B.C."/>
            <person name="Malmstrom R."/>
            <person name="Stieglmeier M."/>
            <person name="Klingl A."/>
            <person name="Woyke T."/>
            <person name="Ryan C.M."/>
            <person name="Banfield J.F."/>
        </authorList>
    </citation>
    <scope>NUCLEOTIDE SEQUENCE [LARGE SCALE GENOMIC DNA]</scope>
    <source>
        <strain evidence="4">CG17_big_fil_post_rev_8_21_14_2_50_48_46</strain>
    </source>
</reference>
<evidence type="ECO:0000256" key="1">
    <source>
        <dbReference type="PIRNR" id="PIRNR012524"/>
    </source>
</evidence>